<feature type="domain" description="3-dehydroquinate synthase C-terminal" evidence="6">
    <location>
        <begin position="143"/>
        <end position="317"/>
    </location>
</feature>
<dbReference type="PANTHER" id="PTHR33563">
    <property type="match status" value="1"/>
</dbReference>
<dbReference type="GO" id="GO:0009073">
    <property type="term" value="P:aromatic amino acid family biosynthetic process"/>
    <property type="evidence" value="ECO:0007669"/>
    <property type="project" value="UniProtKB-KW"/>
</dbReference>
<keyword evidence="4" id="KW-0057">Aromatic amino acid biosynthesis</keyword>
<reference evidence="7" key="2">
    <citation type="journal article" date="2015" name="ISME J.">
        <title>A new class of marine Euryarchaeota group II from the Mediterranean deep chlorophyll maximum.</title>
        <authorList>
            <person name="Martin-Cuadrado A.B."/>
            <person name="Garcia-Heredia I."/>
            <person name="Molto A.G."/>
            <person name="Lopez-Ubeda R."/>
            <person name="Kimes N."/>
            <person name="Lopez-Garcia P."/>
            <person name="Moreira D."/>
            <person name="Rodriguez-Valera F."/>
        </authorList>
    </citation>
    <scope>NUCLEOTIDE SEQUENCE</scope>
</reference>
<evidence type="ECO:0000256" key="3">
    <source>
        <dbReference type="ARBA" id="ARBA00023027"/>
    </source>
</evidence>
<evidence type="ECO:0000259" key="6">
    <source>
        <dbReference type="Pfam" id="PF26558"/>
    </source>
</evidence>
<evidence type="ECO:0000256" key="1">
    <source>
        <dbReference type="ARBA" id="ARBA00022605"/>
    </source>
</evidence>
<keyword evidence="3" id="KW-0520">NAD</keyword>
<proteinExistence type="predicted"/>
<dbReference type="GO" id="GO:0016491">
    <property type="term" value="F:oxidoreductase activity"/>
    <property type="evidence" value="ECO:0007669"/>
    <property type="project" value="InterPro"/>
</dbReference>
<evidence type="ECO:0000256" key="4">
    <source>
        <dbReference type="ARBA" id="ARBA00023141"/>
    </source>
</evidence>
<evidence type="ECO:0000313" key="7">
    <source>
        <dbReference type="EMBL" id="ANV79498.1"/>
    </source>
</evidence>
<accession>A0A1B1TB45</accession>
<dbReference type="EMBL" id="KP211836">
    <property type="protein sequence ID" value="ANV79498.1"/>
    <property type="molecule type" value="Genomic_DNA"/>
</dbReference>
<feature type="domain" description="3-dehydroquinate synthase N-terminal" evidence="5">
    <location>
        <begin position="27"/>
        <end position="112"/>
    </location>
</feature>
<evidence type="ECO:0000256" key="2">
    <source>
        <dbReference type="ARBA" id="ARBA00023002"/>
    </source>
</evidence>
<organism evidence="7">
    <name type="scientific">uncultured Poseidoniia archaeon</name>
    <dbReference type="NCBI Taxonomy" id="1697135"/>
    <lineage>
        <taxon>Archaea</taxon>
        <taxon>Methanobacteriati</taxon>
        <taxon>Thermoplasmatota</taxon>
        <taxon>Candidatus Poseidoniia</taxon>
        <taxon>environmental samples</taxon>
    </lineage>
</organism>
<dbReference type="AlphaFoldDB" id="A0A1B1TB45"/>
<reference evidence="7" key="1">
    <citation type="submission" date="2014-11" db="EMBL/GenBank/DDBJ databases">
        <authorList>
            <person name="Zhu J."/>
            <person name="Qi W."/>
            <person name="Song R."/>
        </authorList>
    </citation>
    <scope>NUCLEOTIDE SEQUENCE</scope>
</reference>
<dbReference type="Pfam" id="PF26558">
    <property type="entry name" value="DHQS_2nd"/>
    <property type="match status" value="1"/>
</dbReference>
<dbReference type="PANTHER" id="PTHR33563:SF1">
    <property type="entry name" value="3-DEHYDROQUINATE SYNTHASE"/>
    <property type="match status" value="1"/>
</dbReference>
<dbReference type="Pfam" id="PF01959">
    <property type="entry name" value="DHQS"/>
    <property type="match status" value="1"/>
</dbReference>
<sequence length="317" mass="34785">MIGDIVELWQDSHSESTPELCSRIWLGSASDVAEVNLDDAHSQEEAISLIGMIPWILVRCSDWTMIPLENLVSISKGSGTKISVAIDKIIDLNGAAFALEHGVDAILLPANNGELWEAAIAIASKKDSFNKNSSTSIEIDNAIIFSIDSSGVGERVCIDLIERLEIGEGMVIGSNASLLALVHGETIESHFVPTRPFRVNAGSIHSYVLMSDNSTKYLSELVAGDEVAVISSSGNLRKCIIGRLKIERRPFLIIRFKTKNEDFGQIILQQAETVRLIDKHGKALSVTDLKINDEIMIRHQNQMRHIGNALEGEMNEK</sequence>
<dbReference type="InterPro" id="IPR002812">
    <property type="entry name" value="DHQS"/>
</dbReference>
<dbReference type="InterPro" id="IPR056179">
    <property type="entry name" value="DHQS_C"/>
</dbReference>
<dbReference type="GO" id="GO:0008652">
    <property type="term" value="P:amino acid biosynthetic process"/>
    <property type="evidence" value="ECO:0007669"/>
    <property type="project" value="UniProtKB-KW"/>
</dbReference>
<keyword evidence="2" id="KW-0560">Oxidoreductase</keyword>
<evidence type="ECO:0000259" key="5">
    <source>
        <dbReference type="Pfam" id="PF01959"/>
    </source>
</evidence>
<keyword evidence="1" id="KW-0028">Amino-acid biosynthesis</keyword>
<name>A0A1B1TB45_9ARCH</name>
<protein>
    <submittedName>
        <fullName evidence="7">3-dehydroquinate synthase II</fullName>
    </submittedName>
</protein>
<dbReference type="InterPro" id="IPR030960">
    <property type="entry name" value="DHQS/DOIS_N"/>
</dbReference>
<dbReference type="GO" id="GO:0003856">
    <property type="term" value="F:3-dehydroquinate synthase activity"/>
    <property type="evidence" value="ECO:0007669"/>
    <property type="project" value="InterPro"/>
</dbReference>